<dbReference type="PRINTS" id="PR01130">
    <property type="entry name" value="DERENTRNSPRT"/>
</dbReference>
<feature type="transmembrane region" description="Helical" evidence="7">
    <location>
        <begin position="293"/>
        <end position="311"/>
    </location>
</feature>
<evidence type="ECO:0000256" key="6">
    <source>
        <dbReference type="ARBA" id="ARBA00023136"/>
    </source>
</evidence>
<sequence>MSQLSSTNAQYQPIPQIVDDNNDTNDESSIEPPPIHRVDSRIHWVHFIFGCAVLLPWNVLITATPYFLSRMTGSSLKSSFSSYLSITFTLANFCFLAHATLTSKQSSISRRTLISTLSLAILVGFLTLSTTIPSSPTSFFIFIITNGILQACAGSYLQTAVVATASLFGPVAMQSTMSGQAFVGVVVSLVQLLSTAASVRASQIASATNTPYDEGAAEARAASLFFGLSTLFLCATLGTQAWLSKLPEYKAVVQQNQRLLKQDDEPGIGHELDASHEKQRLVRVAKANLEYELAVAYVFVVTLAVFPPITASIQPVNPSLNPLLFTAAHFLIFNSGDLAGRYLCALPRLHIWSSRHLLLLSLLRTLFIPLFLLFNIQGSSPSPTSSLLPSSSPSSSSSTALDALFFLTLLLFGLSNGYVSSMSMIAAPSVEHNPNLRGKREDVDVAATIAGFCLVGGLVVGSAASFVVRARVCGCNPFVG</sequence>
<dbReference type="PANTHER" id="PTHR10332:SF88">
    <property type="entry name" value="EQUILIBRATIVE NUCLEOSIDE TRANSPORTER 1, ISOFORM A"/>
    <property type="match status" value="1"/>
</dbReference>
<dbReference type="Proteomes" id="UP000217199">
    <property type="component" value="Unassembled WGS sequence"/>
</dbReference>
<keyword evidence="6 7" id="KW-0472">Membrane</keyword>
<feature type="transmembrane region" description="Helical" evidence="7">
    <location>
        <begin position="139"/>
        <end position="169"/>
    </location>
</feature>
<proteinExistence type="inferred from homology"/>
<dbReference type="InParanoid" id="A0A286UM01"/>
<evidence type="ECO:0000256" key="2">
    <source>
        <dbReference type="ARBA" id="ARBA00007965"/>
    </source>
</evidence>
<dbReference type="PIRSF" id="PIRSF016379">
    <property type="entry name" value="ENT"/>
    <property type="match status" value="1"/>
</dbReference>
<dbReference type="OrthoDB" id="10261753at2759"/>
<reference evidence="8 9" key="1">
    <citation type="journal article" date="2017" name="Mol. Ecol.">
        <title>Comparative and population genomic landscape of Phellinus noxius: A hypervariable fungus causing root rot in trees.</title>
        <authorList>
            <person name="Chung C.L."/>
            <person name="Lee T.J."/>
            <person name="Akiba M."/>
            <person name="Lee H.H."/>
            <person name="Kuo T.H."/>
            <person name="Liu D."/>
            <person name="Ke H.M."/>
            <person name="Yokoi T."/>
            <person name="Roa M.B."/>
            <person name="Lu M.J."/>
            <person name="Chang Y.Y."/>
            <person name="Ann P.J."/>
            <person name="Tsai J.N."/>
            <person name="Chen C.Y."/>
            <person name="Tzean S.S."/>
            <person name="Ota Y."/>
            <person name="Hattori T."/>
            <person name="Sahashi N."/>
            <person name="Liou R.F."/>
            <person name="Kikuchi T."/>
            <person name="Tsai I.J."/>
        </authorList>
    </citation>
    <scope>NUCLEOTIDE SEQUENCE [LARGE SCALE GENOMIC DNA]</scope>
    <source>
        <strain evidence="8 9">FFPRI411160</strain>
    </source>
</reference>
<comment type="caution">
    <text evidence="8">The sequence shown here is derived from an EMBL/GenBank/DDBJ whole genome shotgun (WGS) entry which is preliminary data.</text>
</comment>
<keyword evidence="5 7" id="KW-1133">Transmembrane helix</keyword>
<evidence type="ECO:0000256" key="4">
    <source>
        <dbReference type="ARBA" id="ARBA00022692"/>
    </source>
</evidence>
<keyword evidence="9" id="KW-1185">Reference proteome</keyword>
<dbReference type="GO" id="GO:0034257">
    <property type="term" value="F:nicotinamide riboside transmembrane transporter activity"/>
    <property type="evidence" value="ECO:0007669"/>
    <property type="project" value="TreeGrafter"/>
</dbReference>
<feature type="transmembrane region" description="Helical" evidence="7">
    <location>
        <begin position="44"/>
        <end position="68"/>
    </location>
</feature>
<comment type="subcellular location">
    <subcellularLocation>
        <location evidence="1">Membrane</location>
        <topology evidence="1">Multi-pass membrane protein</topology>
    </subcellularLocation>
</comment>
<evidence type="ECO:0000256" key="1">
    <source>
        <dbReference type="ARBA" id="ARBA00004141"/>
    </source>
</evidence>
<feature type="transmembrane region" description="Helical" evidence="7">
    <location>
        <begin position="181"/>
        <end position="201"/>
    </location>
</feature>
<evidence type="ECO:0000256" key="3">
    <source>
        <dbReference type="ARBA" id="ARBA00022448"/>
    </source>
</evidence>
<dbReference type="InterPro" id="IPR002259">
    <property type="entry name" value="Eqnu_transpt"/>
</dbReference>
<accession>A0A286UM01</accession>
<feature type="transmembrane region" description="Helical" evidence="7">
    <location>
        <begin position="221"/>
        <end position="243"/>
    </location>
</feature>
<dbReference type="EMBL" id="NBII01000003">
    <property type="protein sequence ID" value="PAV20569.1"/>
    <property type="molecule type" value="Genomic_DNA"/>
</dbReference>
<dbReference type="PANTHER" id="PTHR10332">
    <property type="entry name" value="EQUILIBRATIVE NUCLEOSIDE TRANSPORTER"/>
    <property type="match status" value="1"/>
</dbReference>
<feature type="transmembrane region" description="Helical" evidence="7">
    <location>
        <begin position="396"/>
        <end position="414"/>
    </location>
</feature>
<dbReference type="GO" id="GO:0005886">
    <property type="term" value="C:plasma membrane"/>
    <property type="evidence" value="ECO:0007669"/>
    <property type="project" value="TreeGrafter"/>
</dbReference>
<keyword evidence="3" id="KW-0813">Transport</keyword>
<dbReference type="GO" id="GO:0015205">
    <property type="term" value="F:nucleobase transmembrane transporter activity"/>
    <property type="evidence" value="ECO:0007669"/>
    <property type="project" value="TreeGrafter"/>
</dbReference>
<evidence type="ECO:0000256" key="5">
    <source>
        <dbReference type="ARBA" id="ARBA00022989"/>
    </source>
</evidence>
<dbReference type="Pfam" id="PF01733">
    <property type="entry name" value="Nucleoside_tran"/>
    <property type="match status" value="1"/>
</dbReference>
<dbReference type="GO" id="GO:0000329">
    <property type="term" value="C:fungal-type vacuole membrane"/>
    <property type="evidence" value="ECO:0007669"/>
    <property type="project" value="TreeGrafter"/>
</dbReference>
<dbReference type="AlphaFoldDB" id="A0A286UM01"/>
<evidence type="ECO:0000256" key="7">
    <source>
        <dbReference type="SAM" id="Phobius"/>
    </source>
</evidence>
<feature type="transmembrane region" description="Helical" evidence="7">
    <location>
        <begin position="113"/>
        <end position="133"/>
    </location>
</feature>
<feature type="transmembrane region" description="Helical" evidence="7">
    <location>
        <begin position="323"/>
        <end position="344"/>
    </location>
</feature>
<feature type="transmembrane region" description="Helical" evidence="7">
    <location>
        <begin position="445"/>
        <end position="468"/>
    </location>
</feature>
<organism evidence="8 9">
    <name type="scientific">Pyrrhoderma noxium</name>
    <dbReference type="NCBI Taxonomy" id="2282107"/>
    <lineage>
        <taxon>Eukaryota</taxon>
        <taxon>Fungi</taxon>
        <taxon>Dikarya</taxon>
        <taxon>Basidiomycota</taxon>
        <taxon>Agaricomycotina</taxon>
        <taxon>Agaricomycetes</taxon>
        <taxon>Hymenochaetales</taxon>
        <taxon>Hymenochaetaceae</taxon>
        <taxon>Pyrrhoderma</taxon>
    </lineage>
</organism>
<evidence type="ECO:0000313" key="8">
    <source>
        <dbReference type="EMBL" id="PAV20569.1"/>
    </source>
</evidence>
<keyword evidence="4 7" id="KW-0812">Transmembrane</keyword>
<name>A0A286UM01_9AGAM</name>
<dbReference type="STRING" id="2282107.A0A286UM01"/>
<protein>
    <submittedName>
        <fullName evidence="8">Nucleoside transporter</fullName>
    </submittedName>
</protein>
<evidence type="ECO:0000313" key="9">
    <source>
        <dbReference type="Proteomes" id="UP000217199"/>
    </source>
</evidence>
<feature type="transmembrane region" description="Helical" evidence="7">
    <location>
        <begin position="356"/>
        <end position="376"/>
    </location>
</feature>
<gene>
    <name evidence="8" type="ORF">PNOK_0319600</name>
</gene>
<comment type="similarity">
    <text evidence="2">Belongs to the SLC29A/ENT transporter (TC 2.A.57) family.</text>
</comment>
<feature type="transmembrane region" description="Helical" evidence="7">
    <location>
        <begin position="80"/>
        <end position="101"/>
    </location>
</feature>